<comment type="caution">
    <text evidence="5">The sequence shown here is derived from an EMBL/GenBank/DDBJ whole genome shotgun (WGS) entry which is preliminary data.</text>
</comment>
<dbReference type="InterPro" id="IPR000595">
    <property type="entry name" value="cNMP-bd_dom"/>
</dbReference>
<evidence type="ECO:0000259" key="4">
    <source>
        <dbReference type="PROSITE" id="PS50042"/>
    </source>
</evidence>
<accession>A0A928VU34</accession>
<keyword evidence="3" id="KW-0812">Transmembrane</keyword>
<dbReference type="SUPFAM" id="SSF48371">
    <property type="entry name" value="ARM repeat"/>
    <property type="match status" value="1"/>
</dbReference>
<keyword evidence="3" id="KW-0472">Membrane</keyword>
<feature type="transmembrane region" description="Helical" evidence="3">
    <location>
        <begin position="203"/>
        <end position="226"/>
    </location>
</feature>
<dbReference type="InterPro" id="IPR011989">
    <property type="entry name" value="ARM-like"/>
</dbReference>
<dbReference type="Gene3D" id="2.60.120.10">
    <property type="entry name" value="Jelly Rolls"/>
    <property type="match status" value="1"/>
</dbReference>
<evidence type="ECO:0000256" key="3">
    <source>
        <dbReference type="SAM" id="Phobius"/>
    </source>
</evidence>
<dbReference type="CDD" id="cd00038">
    <property type="entry name" value="CAP_ED"/>
    <property type="match status" value="1"/>
</dbReference>
<dbReference type="SMART" id="SM00100">
    <property type="entry name" value="cNMP"/>
    <property type="match status" value="1"/>
</dbReference>
<feature type="transmembrane region" description="Helical" evidence="3">
    <location>
        <begin position="359"/>
        <end position="377"/>
    </location>
</feature>
<keyword evidence="3" id="KW-1133">Transmembrane helix</keyword>
<dbReference type="InterPro" id="IPR050397">
    <property type="entry name" value="Env_Response_Regulators"/>
</dbReference>
<dbReference type="GO" id="GO:0005829">
    <property type="term" value="C:cytosol"/>
    <property type="evidence" value="ECO:0007669"/>
    <property type="project" value="TreeGrafter"/>
</dbReference>
<organism evidence="5 6">
    <name type="scientific">Romeriopsis navalis LEGE 11480</name>
    <dbReference type="NCBI Taxonomy" id="2777977"/>
    <lineage>
        <taxon>Bacteria</taxon>
        <taxon>Bacillati</taxon>
        <taxon>Cyanobacteriota</taxon>
        <taxon>Cyanophyceae</taxon>
        <taxon>Leptolyngbyales</taxon>
        <taxon>Leptolyngbyaceae</taxon>
        <taxon>Romeriopsis</taxon>
        <taxon>Romeriopsis navalis</taxon>
    </lineage>
</organism>
<reference evidence="5" key="1">
    <citation type="submission" date="2020-10" db="EMBL/GenBank/DDBJ databases">
        <authorList>
            <person name="Castelo-Branco R."/>
            <person name="Eusebio N."/>
            <person name="Adriana R."/>
            <person name="Vieira A."/>
            <person name="Brugerolle De Fraissinette N."/>
            <person name="Rezende De Castro R."/>
            <person name="Schneider M.P."/>
            <person name="Vasconcelos V."/>
            <person name="Leao P.N."/>
        </authorList>
    </citation>
    <scope>NUCLEOTIDE SEQUENCE</scope>
    <source>
        <strain evidence="5">LEGE 11480</strain>
    </source>
</reference>
<gene>
    <name evidence="5" type="ORF">IQ266_20275</name>
</gene>
<sequence>MTVAIYSVIAMAIGNSLFVNHVGAKFLPLAFVMIGLCSIPAYGFFSQVVDRYSRPMLFRYVLAGSIVAVLGLWALVQQGTTIGYYGLLIFVFFQWDFHNKVLYPSLLTDYFTTLEYKENAPYVSMAQAGGILVGGGLTTVLSQYFRTRDLLLCLPVIFAIGIGQLLYLESSQGQVSQTKSGDEKSGILEAIQSFPDLVKRYPLALLLASSSFLLVMIYLSSEFLWFSIYGQNFSDEKLTGFLGLMRIVISVVQVTVVYGFTRPSLQGLGVAQMNVVYPITTLVSLLALEFKFGLQAAIGLHINGDALYKGINTPVHQLNYNAIPREFIPRIRALSDGFIYSIGLTLAGVLLWLGEAMMSLQQVTWLVVVLTVLLLLVRIPMGKFYGMGLEELIRSSSINLDDLDNYPLQLSDQSSPAIQELLTDADPYTQIKGLELAARIGTPSEFLSVIDDVIATATAPVLDAAIGLFNHCDDDDVLKHFGKLIESSNNPIVQEFALSVLIVNECVFDAASLKVFRENERADVQVLAAIAGIQVRSVEAAAVEPLLQQLQTVELSEDAAQAIVRIVQASENPALVKLLGRVFERDDAELTCKALDALATLAEPGNDAIAGIAAAQTQHSNGAVRLAAYDLLGLTRIGAMQPTIVAGFKDGDDRVRDAAAAALAAYGKDGLRLAQGQLGATNSDVVNTAIAAIGQVGTKTARNILFESLAGDFRLLGQTRKWQQQLPLQDENWQPLVVAIGDYQQRMIQRVLYVLGCLGHGRTVNAVNRLLATNAAGDLANAVEALATLRDRRFVLPLLPLLEQMVKQEEPRGSLQPMTVEWLGSKGYRLLLEALASGDRWIRAGALIGLAIVPSALVQDEDPFVRLVAGEIFVGESGLPTNSGARSEAMNRLLILKSAALFKNLSLDELLLIDQGVEQTTVLAGETIFAEGDSGFHLFVIASGQVKLVKAIDGVEKALQVLERGQYFGEVALFDDAPRWNGAIALEDCTLLKLEKQRFLSLMTQRPQIILEICRFLSQRLRETDRYRLAPQPPVLGEPDVG</sequence>
<proteinExistence type="predicted"/>
<feature type="transmembrane region" description="Helical" evidence="3">
    <location>
        <begin position="333"/>
        <end position="353"/>
    </location>
</feature>
<feature type="domain" description="Cyclic nucleotide-binding" evidence="4">
    <location>
        <begin position="901"/>
        <end position="1003"/>
    </location>
</feature>
<dbReference type="InterPro" id="IPR016024">
    <property type="entry name" value="ARM-type_fold"/>
</dbReference>
<dbReference type="Proteomes" id="UP000625316">
    <property type="component" value="Unassembled WGS sequence"/>
</dbReference>
<evidence type="ECO:0000313" key="6">
    <source>
        <dbReference type="Proteomes" id="UP000625316"/>
    </source>
</evidence>
<evidence type="ECO:0000256" key="2">
    <source>
        <dbReference type="ARBA" id="ARBA00022738"/>
    </source>
</evidence>
<dbReference type="InterPro" id="IPR036259">
    <property type="entry name" value="MFS_trans_sf"/>
</dbReference>
<keyword evidence="1" id="KW-0042">Antenna complex</keyword>
<evidence type="ECO:0000256" key="1">
    <source>
        <dbReference type="ARBA" id="ARBA00022549"/>
    </source>
</evidence>
<dbReference type="SUPFAM" id="SSF51206">
    <property type="entry name" value="cAMP-binding domain-like"/>
    <property type="match status" value="1"/>
</dbReference>
<keyword evidence="2" id="KW-0605">Phycobilisome</keyword>
<dbReference type="PANTHER" id="PTHR24567:SF74">
    <property type="entry name" value="HTH-TYPE TRANSCRIPTIONAL REGULATOR ARCR"/>
    <property type="match status" value="1"/>
</dbReference>
<dbReference type="GO" id="GO:0003700">
    <property type="term" value="F:DNA-binding transcription factor activity"/>
    <property type="evidence" value="ECO:0007669"/>
    <property type="project" value="TreeGrafter"/>
</dbReference>
<keyword evidence="6" id="KW-1185">Reference proteome</keyword>
<dbReference type="InterPro" id="IPR014710">
    <property type="entry name" value="RmlC-like_jellyroll"/>
</dbReference>
<dbReference type="GO" id="GO:0030089">
    <property type="term" value="C:phycobilisome"/>
    <property type="evidence" value="ECO:0007669"/>
    <property type="project" value="UniProtKB-KW"/>
</dbReference>
<feature type="transmembrane region" description="Helical" evidence="3">
    <location>
        <begin position="57"/>
        <end position="76"/>
    </location>
</feature>
<dbReference type="Pfam" id="PF00027">
    <property type="entry name" value="cNMP_binding"/>
    <property type="match status" value="1"/>
</dbReference>
<dbReference type="Gene3D" id="1.25.10.10">
    <property type="entry name" value="Leucine-rich Repeat Variant"/>
    <property type="match status" value="2"/>
</dbReference>
<dbReference type="EMBL" id="JADEXQ010000087">
    <property type="protein sequence ID" value="MBE9032079.1"/>
    <property type="molecule type" value="Genomic_DNA"/>
</dbReference>
<feature type="transmembrane region" description="Helical" evidence="3">
    <location>
        <begin position="238"/>
        <end position="261"/>
    </location>
</feature>
<dbReference type="PROSITE" id="PS50042">
    <property type="entry name" value="CNMP_BINDING_3"/>
    <property type="match status" value="1"/>
</dbReference>
<evidence type="ECO:0000313" key="5">
    <source>
        <dbReference type="EMBL" id="MBE9032079.1"/>
    </source>
</evidence>
<dbReference type="AlphaFoldDB" id="A0A928VU34"/>
<dbReference type="PANTHER" id="PTHR24567">
    <property type="entry name" value="CRP FAMILY TRANSCRIPTIONAL REGULATORY PROTEIN"/>
    <property type="match status" value="1"/>
</dbReference>
<feature type="transmembrane region" description="Helical" evidence="3">
    <location>
        <begin position="26"/>
        <end position="45"/>
    </location>
</feature>
<name>A0A928VU34_9CYAN</name>
<dbReference type="InterPro" id="IPR018490">
    <property type="entry name" value="cNMP-bd_dom_sf"/>
</dbReference>
<feature type="transmembrane region" description="Helical" evidence="3">
    <location>
        <begin position="150"/>
        <end position="168"/>
    </location>
</feature>
<protein>
    <submittedName>
        <fullName evidence="5">Cyclic nucleotide-binding domain-containing protein</fullName>
    </submittedName>
</protein>
<dbReference type="SUPFAM" id="SSF103473">
    <property type="entry name" value="MFS general substrate transporter"/>
    <property type="match status" value="1"/>
</dbReference>